<dbReference type="PANTHER" id="PTHR11359">
    <property type="entry name" value="AMP DEAMINASE"/>
    <property type="match status" value="1"/>
</dbReference>
<reference evidence="3" key="2">
    <citation type="submission" date="2014-07" db="EMBL/GenBank/DDBJ databases">
        <authorList>
            <person name="Hull J."/>
        </authorList>
    </citation>
    <scope>NUCLEOTIDE SEQUENCE</scope>
</reference>
<dbReference type="PANTHER" id="PTHR11359:SF5">
    <property type="entry name" value="MONOPHOSPHATE DEAMINASE, PUTATIVE-RELATED"/>
    <property type="match status" value="1"/>
</dbReference>
<reference evidence="3" key="1">
    <citation type="journal article" date="2014" name="PLoS ONE">
        <title>Transcriptome-Based Identification of ABC Transporters in the Western Tarnished Plant Bug Lygus hesperus.</title>
        <authorList>
            <person name="Hull J.J."/>
            <person name="Chaney K."/>
            <person name="Geib S.M."/>
            <person name="Fabrick J.A."/>
            <person name="Brent C.S."/>
            <person name="Walsh D."/>
            <person name="Lavine L.C."/>
        </authorList>
    </citation>
    <scope>NUCLEOTIDE SEQUENCE</scope>
</reference>
<accession>A0A0A9XCZ1</accession>
<evidence type="ECO:0000313" key="5">
    <source>
        <dbReference type="EMBL" id="JAQ00646.1"/>
    </source>
</evidence>
<dbReference type="EMBL" id="GBHO01026955">
    <property type="protein sequence ID" value="JAG16649.1"/>
    <property type="molecule type" value="Transcribed_RNA"/>
</dbReference>
<dbReference type="GO" id="GO:0005829">
    <property type="term" value="C:cytosol"/>
    <property type="evidence" value="ECO:0007669"/>
    <property type="project" value="TreeGrafter"/>
</dbReference>
<dbReference type="GO" id="GO:0003876">
    <property type="term" value="F:AMP deaminase activity"/>
    <property type="evidence" value="ECO:0007669"/>
    <property type="project" value="InterPro"/>
</dbReference>
<protein>
    <submittedName>
        <fullName evidence="3">AMP deaminase 2</fullName>
    </submittedName>
</protein>
<feature type="region of interest" description="Disordered" evidence="2">
    <location>
        <begin position="171"/>
        <end position="195"/>
    </location>
</feature>
<reference evidence="5" key="3">
    <citation type="journal article" date="2016" name="Gigascience">
        <title>De novo construction of an expanded transcriptome assembly for the western tarnished plant bug, Lygus hesperus.</title>
        <authorList>
            <person name="Tassone E.E."/>
            <person name="Geib S.M."/>
            <person name="Hall B."/>
            <person name="Fabrick J.A."/>
            <person name="Brent C.S."/>
            <person name="Hull J.J."/>
        </authorList>
    </citation>
    <scope>NUCLEOTIDE SEQUENCE</scope>
</reference>
<dbReference type="EMBL" id="GBHO01026956">
    <property type="protein sequence ID" value="JAG16648.1"/>
    <property type="molecule type" value="Transcribed_RNA"/>
</dbReference>
<dbReference type="Gene3D" id="3.20.20.140">
    <property type="entry name" value="Metal-dependent hydrolases"/>
    <property type="match status" value="1"/>
</dbReference>
<dbReference type="InterPro" id="IPR006329">
    <property type="entry name" value="AMPD"/>
</dbReference>
<evidence type="ECO:0000256" key="2">
    <source>
        <dbReference type="SAM" id="MobiDB-lite"/>
    </source>
</evidence>
<proteinExistence type="inferred from homology"/>
<evidence type="ECO:0000313" key="3">
    <source>
        <dbReference type="EMBL" id="JAG16648.1"/>
    </source>
</evidence>
<feature type="compositionally biased region" description="Low complexity" evidence="2">
    <location>
        <begin position="177"/>
        <end position="188"/>
    </location>
</feature>
<dbReference type="EMBL" id="GDHC01017983">
    <property type="protein sequence ID" value="JAQ00646.1"/>
    <property type="molecule type" value="Transcribed_RNA"/>
</dbReference>
<name>A0A0A9XCZ1_LYGHE</name>
<dbReference type="AlphaFoldDB" id="A0A0A9XCZ1"/>
<dbReference type="GO" id="GO:0046033">
    <property type="term" value="P:AMP metabolic process"/>
    <property type="evidence" value="ECO:0007669"/>
    <property type="project" value="TreeGrafter"/>
</dbReference>
<dbReference type="GO" id="GO:0032264">
    <property type="term" value="P:IMP salvage"/>
    <property type="evidence" value="ECO:0007669"/>
    <property type="project" value="InterPro"/>
</dbReference>
<evidence type="ECO:0000256" key="1">
    <source>
        <dbReference type="ARBA" id="ARBA00006676"/>
    </source>
</evidence>
<organism evidence="3">
    <name type="scientific">Lygus hesperus</name>
    <name type="common">Western plant bug</name>
    <dbReference type="NCBI Taxonomy" id="30085"/>
    <lineage>
        <taxon>Eukaryota</taxon>
        <taxon>Metazoa</taxon>
        <taxon>Ecdysozoa</taxon>
        <taxon>Arthropoda</taxon>
        <taxon>Hexapoda</taxon>
        <taxon>Insecta</taxon>
        <taxon>Pterygota</taxon>
        <taxon>Neoptera</taxon>
        <taxon>Paraneoptera</taxon>
        <taxon>Hemiptera</taxon>
        <taxon>Heteroptera</taxon>
        <taxon>Panheteroptera</taxon>
        <taxon>Cimicomorpha</taxon>
        <taxon>Miridae</taxon>
        <taxon>Mirini</taxon>
        <taxon>Lygus</taxon>
    </lineage>
</organism>
<comment type="similarity">
    <text evidence="1">Belongs to the metallo-dependent hydrolases superfamily. Adenosine and AMP deaminases family.</text>
</comment>
<gene>
    <name evidence="3" type="primary">Ampd2_2</name>
    <name evidence="4" type="synonym">Ampd2_4</name>
    <name evidence="3" type="ORF">CM83_22537</name>
    <name evidence="4" type="ORF">CM83_22540</name>
    <name evidence="5" type="ORF">g.11426</name>
</gene>
<sequence>MQHIYSLQGLLCHSGVSGFAQRQMTLLERSFELHRVLNPSSTDTTRLAAAKASAAGNKMNGKDDDFYQCVKVNNNIRIEHGFSARQLIQFLQRKVLEHGDDIVNDCLQGRATENYPSTMTRYNNNVEKNETESEGQTPQTLRQLFHDELLLSLDKLTVDDVLFGPSYQTVEHHNNEKNNSSKTSFGSKSRSKNSV</sequence>
<evidence type="ECO:0000313" key="4">
    <source>
        <dbReference type="EMBL" id="JAG16649.1"/>
    </source>
</evidence>